<organism evidence="3 4">
    <name type="scientific">Tanacetum coccineum</name>
    <dbReference type="NCBI Taxonomy" id="301880"/>
    <lineage>
        <taxon>Eukaryota</taxon>
        <taxon>Viridiplantae</taxon>
        <taxon>Streptophyta</taxon>
        <taxon>Embryophyta</taxon>
        <taxon>Tracheophyta</taxon>
        <taxon>Spermatophyta</taxon>
        <taxon>Magnoliopsida</taxon>
        <taxon>eudicotyledons</taxon>
        <taxon>Gunneridae</taxon>
        <taxon>Pentapetalae</taxon>
        <taxon>asterids</taxon>
        <taxon>campanulids</taxon>
        <taxon>Asterales</taxon>
        <taxon>Asteraceae</taxon>
        <taxon>Asteroideae</taxon>
        <taxon>Anthemideae</taxon>
        <taxon>Anthemidinae</taxon>
        <taxon>Tanacetum</taxon>
    </lineage>
</organism>
<evidence type="ECO:0000259" key="2">
    <source>
        <dbReference type="Pfam" id="PF17921"/>
    </source>
</evidence>
<dbReference type="InterPro" id="IPR052160">
    <property type="entry name" value="Gypsy_RT_Integrase-like"/>
</dbReference>
<proteinExistence type="predicted"/>
<keyword evidence="3" id="KW-0548">Nucleotidyltransferase</keyword>
<sequence>MVVTTEPMTIQKAVQIAGTLTDEALRNGSIKKSPEKRGNGREPSKDRNDCRVVPRNVNPVNARNPTVRACYECGSTDHVKAACSRNQGNQERGRAFMLGAEEARQDPNIMTGAETEREGQNMIDECLDLRNISKERSYYSTPSGIPLHCDFEGVTIWVPLKGDVRTLIMDEAHKLKYYIHPGAEKMYYDLRNRYWWPGMKKDIAMYVSRCLTCLKVKAKHQRPSGLLQQPEILEWK</sequence>
<feature type="domain" description="Integrase zinc-binding" evidence="2">
    <location>
        <begin position="163"/>
        <end position="218"/>
    </location>
</feature>
<keyword evidence="3" id="KW-0808">Transferase</keyword>
<dbReference type="InterPro" id="IPR041588">
    <property type="entry name" value="Integrase_H2C2"/>
</dbReference>
<reference evidence="3" key="1">
    <citation type="journal article" date="2022" name="Int. J. Mol. Sci.">
        <title>Draft Genome of Tanacetum Coccineum: Genomic Comparison of Closely Related Tanacetum-Family Plants.</title>
        <authorList>
            <person name="Yamashiro T."/>
            <person name="Shiraishi A."/>
            <person name="Nakayama K."/>
            <person name="Satake H."/>
        </authorList>
    </citation>
    <scope>NUCLEOTIDE SEQUENCE</scope>
</reference>
<evidence type="ECO:0000256" key="1">
    <source>
        <dbReference type="SAM" id="MobiDB-lite"/>
    </source>
</evidence>
<keyword evidence="4" id="KW-1185">Reference proteome</keyword>
<dbReference type="GO" id="GO:0003964">
    <property type="term" value="F:RNA-directed DNA polymerase activity"/>
    <property type="evidence" value="ECO:0007669"/>
    <property type="project" value="UniProtKB-KW"/>
</dbReference>
<dbReference type="PANTHER" id="PTHR47266">
    <property type="entry name" value="ENDONUCLEASE-RELATED"/>
    <property type="match status" value="1"/>
</dbReference>
<comment type="caution">
    <text evidence="3">The sequence shown here is derived from an EMBL/GenBank/DDBJ whole genome shotgun (WGS) entry which is preliminary data.</text>
</comment>
<evidence type="ECO:0000313" key="4">
    <source>
        <dbReference type="Proteomes" id="UP001151760"/>
    </source>
</evidence>
<dbReference type="Proteomes" id="UP001151760">
    <property type="component" value="Unassembled WGS sequence"/>
</dbReference>
<keyword evidence="3" id="KW-0695">RNA-directed DNA polymerase</keyword>
<dbReference type="EMBL" id="BQNB010019695">
    <property type="protein sequence ID" value="GJT88067.1"/>
    <property type="molecule type" value="Genomic_DNA"/>
</dbReference>
<feature type="compositionally biased region" description="Basic and acidic residues" evidence="1">
    <location>
        <begin position="32"/>
        <end position="52"/>
    </location>
</feature>
<reference evidence="3" key="2">
    <citation type="submission" date="2022-01" db="EMBL/GenBank/DDBJ databases">
        <authorList>
            <person name="Yamashiro T."/>
            <person name="Shiraishi A."/>
            <person name="Satake H."/>
            <person name="Nakayama K."/>
        </authorList>
    </citation>
    <scope>NUCLEOTIDE SEQUENCE</scope>
</reference>
<feature type="region of interest" description="Disordered" evidence="1">
    <location>
        <begin position="25"/>
        <end position="57"/>
    </location>
</feature>
<gene>
    <name evidence="3" type="ORF">Tco_1069784</name>
</gene>
<name>A0ABQ5HJH3_9ASTR</name>
<dbReference type="Gene3D" id="1.10.340.70">
    <property type="match status" value="1"/>
</dbReference>
<dbReference type="Pfam" id="PF17921">
    <property type="entry name" value="Integrase_H2C2"/>
    <property type="match status" value="1"/>
</dbReference>
<protein>
    <submittedName>
        <fullName evidence="3">Reverse transcriptase domain-containing protein</fullName>
    </submittedName>
</protein>
<accession>A0ABQ5HJH3</accession>
<evidence type="ECO:0000313" key="3">
    <source>
        <dbReference type="EMBL" id="GJT88067.1"/>
    </source>
</evidence>